<name>A0A1X7EB73_TRICW</name>
<keyword evidence="6" id="KW-1185">Reference proteome</keyword>
<dbReference type="Gene3D" id="3.90.550.10">
    <property type="entry name" value="Spore Coat Polysaccharide Biosynthesis Protein SpsA, Chain A"/>
    <property type="match status" value="1"/>
</dbReference>
<dbReference type="PANTHER" id="PTHR43685:SF5">
    <property type="entry name" value="GLYCOSYLTRANSFERASE EPSE-RELATED"/>
    <property type="match status" value="1"/>
</dbReference>
<dbReference type="AlphaFoldDB" id="A0A1X7EB73"/>
<dbReference type="RefSeq" id="WP_085227408.1">
    <property type="nucleotide sequence ID" value="NZ_BSQD01000004.1"/>
</dbReference>
<dbReference type="SUPFAM" id="SSF53448">
    <property type="entry name" value="Nucleotide-diphospho-sugar transferases"/>
    <property type="match status" value="1"/>
</dbReference>
<keyword evidence="3 5" id="KW-0808">Transferase</keyword>
<dbReference type="EMBL" id="FXAH01000005">
    <property type="protein sequence ID" value="SMF30865.1"/>
    <property type="molecule type" value="Genomic_DNA"/>
</dbReference>
<dbReference type="Pfam" id="PF00535">
    <property type="entry name" value="Glycos_transf_2"/>
    <property type="match status" value="1"/>
</dbReference>
<organism evidence="5 6">
    <name type="scientific">Trinickia caryophylli</name>
    <name type="common">Paraburkholderia caryophylli</name>
    <dbReference type="NCBI Taxonomy" id="28094"/>
    <lineage>
        <taxon>Bacteria</taxon>
        <taxon>Pseudomonadati</taxon>
        <taxon>Pseudomonadota</taxon>
        <taxon>Betaproteobacteria</taxon>
        <taxon>Burkholderiales</taxon>
        <taxon>Burkholderiaceae</taxon>
        <taxon>Trinickia</taxon>
    </lineage>
</organism>
<keyword evidence="2" id="KW-0328">Glycosyltransferase</keyword>
<protein>
    <submittedName>
        <fullName evidence="5">Glycosyltransferase, GT2 family</fullName>
    </submittedName>
</protein>
<dbReference type="PANTHER" id="PTHR43685">
    <property type="entry name" value="GLYCOSYLTRANSFERASE"/>
    <property type="match status" value="1"/>
</dbReference>
<gene>
    <name evidence="5" type="ORF">SAMN06295900_105149</name>
</gene>
<dbReference type="InterPro" id="IPR001173">
    <property type="entry name" value="Glyco_trans_2-like"/>
</dbReference>
<evidence type="ECO:0000313" key="6">
    <source>
        <dbReference type="Proteomes" id="UP000192911"/>
    </source>
</evidence>
<evidence type="ECO:0000313" key="5">
    <source>
        <dbReference type="EMBL" id="SMF30865.1"/>
    </source>
</evidence>
<dbReference type="GeneID" id="95553768"/>
<evidence type="ECO:0000256" key="3">
    <source>
        <dbReference type="ARBA" id="ARBA00022679"/>
    </source>
</evidence>
<dbReference type="Proteomes" id="UP000192911">
    <property type="component" value="Unassembled WGS sequence"/>
</dbReference>
<evidence type="ECO:0000256" key="1">
    <source>
        <dbReference type="ARBA" id="ARBA00006739"/>
    </source>
</evidence>
<dbReference type="GO" id="GO:0016757">
    <property type="term" value="F:glycosyltransferase activity"/>
    <property type="evidence" value="ECO:0007669"/>
    <property type="project" value="UniProtKB-KW"/>
</dbReference>
<sequence>MSARISVVVLTHNRVDEATRTVAHLLALPERPPIIVADNGSTDGTVVALRRRFPEIDVVECDGNLGAAGRNVAAGRAHTEYIAFSDDDTQWAPGSLEEAVRVLDAAPDVAVLSGKVLVGDAGQLDPTCVLMSESPLSRAGLPGPALVGFMAGACVFRASAFRAMGGYEPHLFIGGEEELLSLDLLDAGHAIVYCGTIAVTHRPSSTRDAPLRRLMLARNAAIVAWLRLPASEAIVRTWRALAVFVRERRLAARAWPFLRDIGWALKRRRAVGAPVLAMRRRVLDAQRGAGAALAFQPREGGGR</sequence>
<accession>A0A1X7EB73</accession>
<dbReference type="STRING" id="28094.SAMN06295900_105149"/>
<evidence type="ECO:0000256" key="2">
    <source>
        <dbReference type="ARBA" id="ARBA00022676"/>
    </source>
</evidence>
<dbReference type="InterPro" id="IPR050834">
    <property type="entry name" value="Glycosyltransf_2"/>
</dbReference>
<dbReference type="InterPro" id="IPR029044">
    <property type="entry name" value="Nucleotide-diphossugar_trans"/>
</dbReference>
<comment type="similarity">
    <text evidence="1">Belongs to the glycosyltransferase 2 family.</text>
</comment>
<reference evidence="6" key="1">
    <citation type="submission" date="2017-04" db="EMBL/GenBank/DDBJ databases">
        <authorList>
            <person name="Varghese N."/>
            <person name="Submissions S."/>
        </authorList>
    </citation>
    <scope>NUCLEOTIDE SEQUENCE [LARGE SCALE GENOMIC DNA]</scope>
    <source>
        <strain evidence="6">Ballard 720</strain>
    </source>
</reference>
<dbReference type="OrthoDB" id="9787979at2"/>
<proteinExistence type="inferred from homology"/>
<feature type="domain" description="Glycosyltransferase 2-like" evidence="4">
    <location>
        <begin position="6"/>
        <end position="115"/>
    </location>
</feature>
<evidence type="ECO:0000259" key="4">
    <source>
        <dbReference type="Pfam" id="PF00535"/>
    </source>
</evidence>